<keyword evidence="1" id="KW-0472">Membrane</keyword>
<evidence type="ECO:0000256" key="1">
    <source>
        <dbReference type="SAM" id="Phobius"/>
    </source>
</evidence>
<dbReference type="Proteomes" id="UP000320042">
    <property type="component" value="Unassembled WGS sequence"/>
</dbReference>
<keyword evidence="1" id="KW-0812">Transmembrane</keyword>
<reference evidence="2 3" key="1">
    <citation type="submission" date="2019-07" db="EMBL/GenBank/DDBJ databases">
        <authorList>
            <person name="Kim J."/>
        </authorList>
    </citation>
    <scope>NUCLEOTIDE SEQUENCE [LARGE SCALE GENOMIC DNA]</scope>
    <source>
        <strain evidence="3">dk17</strain>
    </source>
</reference>
<gene>
    <name evidence="2" type="ORF">FPZ43_10040</name>
</gene>
<protein>
    <submittedName>
        <fullName evidence="2">Uncharacterized protein</fullName>
    </submittedName>
</protein>
<organism evidence="2 3">
    <name type="scientific">Mucilaginibacter pallidiroseus</name>
    <dbReference type="NCBI Taxonomy" id="2599295"/>
    <lineage>
        <taxon>Bacteria</taxon>
        <taxon>Pseudomonadati</taxon>
        <taxon>Bacteroidota</taxon>
        <taxon>Sphingobacteriia</taxon>
        <taxon>Sphingobacteriales</taxon>
        <taxon>Sphingobacteriaceae</taxon>
        <taxon>Mucilaginibacter</taxon>
    </lineage>
</organism>
<dbReference type="EMBL" id="VOEJ01000004">
    <property type="protein sequence ID" value="TWR29292.1"/>
    <property type="molecule type" value="Genomic_DNA"/>
</dbReference>
<evidence type="ECO:0000313" key="3">
    <source>
        <dbReference type="Proteomes" id="UP000320042"/>
    </source>
</evidence>
<keyword evidence="1" id="KW-1133">Transmembrane helix</keyword>
<feature type="transmembrane region" description="Helical" evidence="1">
    <location>
        <begin position="6"/>
        <end position="26"/>
    </location>
</feature>
<dbReference type="RefSeq" id="WP_146381780.1">
    <property type="nucleotide sequence ID" value="NZ_VOEJ01000004.1"/>
</dbReference>
<dbReference type="AlphaFoldDB" id="A0A563UD32"/>
<accession>A0A563UD32</accession>
<keyword evidence="3" id="KW-1185">Reference proteome</keyword>
<evidence type="ECO:0000313" key="2">
    <source>
        <dbReference type="EMBL" id="TWR29292.1"/>
    </source>
</evidence>
<dbReference type="OrthoDB" id="793776at2"/>
<comment type="caution">
    <text evidence="2">The sequence shown here is derived from an EMBL/GenBank/DDBJ whole genome shotgun (WGS) entry which is preliminary data.</text>
</comment>
<proteinExistence type="predicted"/>
<sequence>MKFVIITVVFLIAGFVIWRFLPGLILKGSKSRPSDDKLPTIKRDNDKIIMVENVQHDDLRRALIKFCELYNESDFAALPRLCQISQGKYAVTFPYDIDFMTFCFAVNFLGYPTDIAWAGKVRAWATTKSTDEWVTRESANKKVMLFLAEDDKDYDNVFLTTEDNIGYKLGFASGEEKQMLSTPNERYIKPKVALEDFNTLKFEDFK</sequence>
<name>A0A563UD32_9SPHI</name>